<dbReference type="SUPFAM" id="SSF53335">
    <property type="entry name" value="S-adenosyl-L-methionine-dependent methyltransferases"/>
    <property type="match status" value="1"/>
</dbReference>
<dbReference type="GO" id="GO:0032259">
    <property type="term" value="P:methylation"/>
    <property type="evidence" value="ECO:0007669"/>
    <property type="project" value="UniProtKB-KW"/>
</dbReference>
<dbReference type="CDD" id="cd02440">
    <property type="entry name" value="AdoMet_MTases"/>
    <property type="match status" value="1"/>
</dbReference>
<dbReference type="InterPro" id="IPR029063">
    <property type="entry name" value="SAM-dependent_MTases_sf"/>
</dbReference>
<protein>
    <submittedName>
        <fullName evidence="1">Methyltransferase domain-containing protein</fullName>
    </submittedName>
</protein>
<dbReference type="GO" id="GO:0008168">
    <property type="term" value="F:methyltransferase activity"/>
    <property type="evidence" value="ECO:0007669"/>
    <property type="project" value="UniProtKB-KW"/>
</dbReference>
<dbReference type="Proteomes" id="UP000199695">
    <property type="component" value="Unassembled WGS sequence"/>
</dbReference>
<keyword evidence="1" id="KW-0489">Methyltransferase</keyword>
<name>A0A1H8JDK9_9BACL</name>
<keyword evidence="1" id="KW-0808">Transferase</keyword>
<dbReference type="Gene3D" id="3.40.50.150">
    <property type="entry name" value="Vaccinia Virus protein VP39"/>
    <property type="match status" value="1"/>
</dbReference>
<evidence type="ECO:0000313" key="1">
    <source>
        <dbReference type="EMBL" id="SEN78829.1"/>
    </source>
</evidence>
<dbReference type="OrthoDB" id="2469560at2"/>
<dbReference type="EMBL" id="FOCQ01000024">
    <property type="protein sequence ID" value="SEN78829.1"/>
    <property type="molecule type" value="Genomic_DNA"/>
</dbReference>
<organism evidence="1 2">
    <name type="scientific">Lihuaxuella thermophila</name>
    <dbReference type="NCBI Taxonomy" id="1173111"/>
    <lineage>
        <taxon>Bacteria</taxon>
        <taxon>Bacillati</taxon>
        <taxon>Bacillota</taxon>
        <taxon>Bacilli</taxon>
        <taxon>Bacillales</taxon>
        <taxon>Thermoactinomycetaceae</taxon>
        <taxon>Lihuaxuella</taxon>
    </lineage>
</organism>
<dbReference type="RefSeq" id="WP_089973216.1">
    <property type="nucleotide sequence ID" value="NZ_FOCQ01000024.1"/>
</dbReference>
<sequence length="261" mass="30203">MYRFWDEVIKLLFIDLKPKKIVEIGAATGENTRRILDYCQLFNSHLTVIDPEPQFDVEKWSEAYPNNLKIIKDFSLRVLPQLEDYDIVLIDGDHNWYTVYNELKQIEKMAVKKGKFPVVCLHDTEWPFGRRDMYYFPETIPEEFRHPYAKKGIQPGKSELVDEGGYFETLNNALYENGARNGVLTAIEDFLNETELSVNFFRIYSNHGLGILIPNQEEMIKTVQFILTSASSSLSVNQYPLAVLSYLVTPENTPGVSQYPL</sequence>
<gene>
    <name evidence="1" type="ORF">SAMN05444955_1247</name>
</gene>
<dbReference type="Pfam" id="PF13578">
    <property type="entry name" value="Methyltransf_24"/>
    <property type="match status" value="1"/>
</dbReference>
<proteinExistence type="predicted"/>
<dbReference type="STRING" id="1173111.SAMN05444955_1247"/>
<dbReference type="AlphaFoldDB" id="A0A1H8JDK9"/>
<reference evidence="1 2" key="1">
    <citation type="submission" date="2016-10" db="EMBL/GenBank/DDBJ databases">
        <authorList>
            <person name="de Groot N.N."/>
        </authorList>
    </citation>
    <scope>NUCLEOTIDE SEQUENCE [LARGE SCALE GENOMIC DNA]</scope>
    <source>
        <strain evidence="1 2">DSM 46701</strain>
    </source>
</reference>
<accession>A0A1H8JDK9</accession>
<keyword evidence="2" id="KW-1185">Reference proteome</keyword>
<evidence type="ECO:0000313" key="2">
    <source>
        <dbReference type="Proteomes" id="UP000199695"/>
    </source>
</evidence>